<evidence type="ECO:0000313" key="2">
    <source>
        <dbReference type="Proteomes" id="UP001189143"/>
    </source>
</evidence>
<reference evidence="1" key="1">
    <citation type="submission" date="2022-10" db="EMBL/GenBank/DDBJ databases">
        <authorList>
            <person name="Aires J."/>
            <person name="Mesa V."/>
        </authorList>
    </citation>
    <scope>NUCLEOTIDE SEQUENCE</scope>
    <source>
        <strain evidence="1">Clostridium neonatale JD116</strain>
    </source>
</reference>
<dbReference type="EMBL" id="CAMTCP010000293">
    <property type="protein sequence ID" value="CAI3694197.1"/>
    <property type="molecule type" value="Genomic_DNA"/>
</dbReference>
<sequence length="108" mass="12093">MIDIIKEAAMKAYNASNPLNIEFGVVTDADNLTICIDQKRILSKEFFVVPESLTRYVVDLEHSHTCPSGVTDAQLFPLVIREGLKVNDCVILLKIEQGSRYIVLDKVV</sequence>
<protein>
    <recommendedName>
        <fullName evidence="3">DUF2577 domain-containing protein</fullName>
    </recommendedName>
</protein>
<dbReference type="AlphaFoldDB" id="A0AAD2DHG4"/>
<organism evidence="1 2">
    <name type="scientific">Clostridium neonatale</name>
    <dbReference type="NCBI Taxonomy" id="137838"/>
    <lineage>
        <taxon>Bacteria</taxon>
        <taxon>Bacillati</taxon>
        <taxon>Bacillota</taxon>
        <taxon>Clostridia</taxon>
        <taxon>Eubacteriales</taxon>
        <taxon>Clostridiaceae</taxon>
        <taxon>Clostridium</taxon>
    </lineage>
</organism>
<dbReference type="InterPro" id="IPR022555">
    <property type="entry name" value="DUF2577"/>
</dbReference>
<evidence type="ECO:0008006" key="3">
    <source>
        <dbReference type="Google" id="ProtNLM"/>
    </source>
</evidence>
<proteinExistence type="predicted"/>
<name>A0AAD2DHG4_9CLOT</name>
<evidence type="ECO:0000313" key="1">
    <source>
        <dbReference type="EMBL" id="CAI3694197.1"/>
    </source>
</evidence>
<dbReference type="Proteomes" id="UP001189143">
    <property type="component" value="Unassembled WGS sequence"/>
</dbReference>
<comment type="caution">
    <text evidence="1">The sequence shown here is derived from an EMBL/GenBank/DDBJ whole genome shotgun (WGS) entry which is preliminary data.</text>
</comment>
<dbReference type="RefSeq" id="WP_317049951.1">
    <property type="nucleotide sequence ID" value="NZ_CAMRXC010000286.1"/>
</dbReference>
<dbReference type="Pfam" id="PF10844">
    <property type="entry name" value="DUF2577"/>
    <property type="match status" value="1"/>
</dbReference>
<accession>A0AAD2DHG4</accession>
<gene>
    <name evidence="1" type="ORF">CNEO2_900014</name>
</gene>